<comment type="caution">
    <text evidence="8">The sequence shown here is derived from an EMBL/GenBank/DDBJ whole genome shotgun (WGS) entry which is preliminary data.</text>
</comment>
<comment type="subcellular location">
    <subcellularLocation>
        <location evidence="1">Nucleus</location>
    </subcellularLocation>
</comment>
<feature type="compositionally biased region" description="Acidic residues" evidence="6">
    <location>
        <begin position="964"/>
        <end position="978"/>
    </location>
</feature>
<evidence type="ECO:0000313" key="8">
    <source>
        <dbReference type="EMBL" id="KAG7349870.1"/>
    </source>
</evidence>
<reference evidence="8" key="1">
    <citation type="journal article" date="2021" name="Sci. Rep.">
        <title>Diploid genomic architecture of Nitzschia inconspicua, an elite biomass production diatom.</title>
        <authorList>
            <person name="Oliver A."/>
            <person name="Podell S."/>
            <person name="Pinowska A."/>
            <person name="Traller J.C."/>
            <person name="Smith S.R."/>
            <person name="McClure R."/>
            <person name="Beliaev A."/>
            <person name="Bohutskyi P."/>
            <person name="Hill E.A."/>
            <person name="Rabines A."/>
            <person name="Zheng H."/>
            <person name="Allen L.Z."/>
            <person name="Kuo A."/>
            <person name="Grigoriev I.V."/>
            <person name="Allen A.E."/>
            <person name="Hazlebeck D."/>
            <person name="Allen E.E."/>
        </authorList>
    </citation>
    <scope>NUCLEOTIDE SEQUENCE</scope>
    <source>
        <strain evidence="8">Hildebrandi</strain>
    </source>
</reference>
<feature type="region of interest" description="Disordered" evidence="6">
    <location>
        <begin position="554"/>
        <end position="576"/>
    </location>
</feature>
<feature type="compositionally biased region" description="Basic and acidic residues" evidence="6">
    <location>
        <begin position="429"/>
        <end position="442"/>
    </location>
</feature>
<feature type="compositionally biased region" description="Basic residues" evidence="6">
    <location>
        <begin position="145"/>
        <end position="155"/>
    </location>
</feature>
<feature type="region of interest" description="Disordered" evidence="6">
    <location>
        <begin position="334"/>
        <end position="447"/>
    </location>
</feature>
<dbReference type="PROSITE" id="PS51032">
    <property type="entry name" value="AP2_ERF"/>
    <property type="match status" value="1"/>
</dbReference>
<keyword evidence="4" id="KW-0804">Transcription</keyword>
<evidence type="ECO:0000256" key="1">
    <source>
        <dbReference type="ARBA" id="ARBA00004123"/>
    </source>
</evidence>
<evidence type="ECO:0000256" key="2">
    <source>
        <dbReference type="ARBA" id="ARBA00023015"/>
    </source>
</evidence>
<keyword evidence="9" id="KW-1185">Reference proteome</keyword>
<dbReference type="GO" id="GO:0005634">
    <property type="term" value="C:nucleus"/>
    <property type="evidence" value="ECO:0007669"/>
    <property type="project" value="UniProtKB-SubCell"/>
</dbReference>
<feature type="compositionally biased region" description="Low complexity" evidence="6">
    <location>
        <begin position="65"/>
        <end position="77"/>
    </location>
</feature>
<feature type="compositionally biased region" description="Basic and acidic residues" evidence="6">
    <location>
        <begin position="470"/>
        <end position="481"/>
    </location>
</feature>
<feature type="compositionally biased region" description="Basic and acidic residues" evidence="6">
    <location>
        <begin position="392"/>
        <end position="410"/>
    </location>
</feature>
<accession>A0A9K3PJS3</accession>
<evidence type="ECO:0000256" key="3">
    <source>
        <dbReference type="ARBA" id="ARBA00023125"/>
    </source>
</evidence>
<feature type="region of interest" description="Disordered" evidence="6">
    <location>
        <begin position="56"/>
        <end position="77"/>
    </location>
</feature>
<feature type="domain" description="AP2/ERF" evidence="7">
    <location>
        <begin position="978"/>
        <end position="1034"/>
    </location>
</feature>
<dbReference type="InterPro" id="IPR001471">
    <property type="entry name" value="AP2/ERF_dom"/>
</dbReference>
<keyword evidence="3" id="KW-0238">DNA-binding</keyword>
<feature type="compositionally biased region" description="Basic and acidic residues" evidence="6">
    <location>
        <begin position="352"/>
        <end position="362"/>
    </location>
</feature>
<protein>
    <recommendedName>
        <fullName evidence="7">AP2/ERF domain-containing protein</fullName>
    </recommendedName>
</protein>
<dbReference type="AlphaFoldDB" id="A0A9K3PJS3"/>
<organism evidence="8 9">
    <name type="scientific">Nitzschia inconspicua</name>
    <dbReference type="NCBI Taxonomy" id="303405"/>
    <lineage>
        <taxon>Eukaryota</taxon>
        <taxon>Sar</taxon>
        <taxon>Stramenopiles</taxon>
        <taxon>Ochrophyta</taxon>
        <taxon>Bacillariophyta</taxon>
        <taxon>Bacillariophyceae</taxon>
        <taxon>Bacillariophycidae</taxon>
        <taxon>Bacillariales</taxon>
        <taxon>Bacillariaceae</taxon>
        <taxon>Nitzschia</taxon>
    </lineage>
</organism>
<feature type="region of interest" description="Disordered" evidence="6">
    <location>
        <begin position="960"/>
        <end position="984"/>
    </location>
</feature>
<evidence type="ECO:0000256" key="4">
    <source>
        <dbReference type="ARBA" id="ARBA00023163"/>
    </source>
</evidence>
<feature type="region of interest" description="Disordered" evidence="6">
    <location>
        <begin position="263"/>
        <end position="298"/>
    </location>
</feature>
<keyword evidence="5" id="KW-0539">Nucleus</keyword>
<keyword evidence="2" id="KW-0805">Transcription regulation</keyword>
<feature type="compositionally biased region" description="Basic and acidic residues" evidence="6">
    <location>
        <begin position="501"/>
        <end position="512"/>
    </location>
</feature>
<dbReference type="GO" id="GO:0003677">
    <property type="term" value="F:DNA binding"/>
    <property type="evidence" value="ECO:0007669"/>
    <property type="project" value="UniProtKB-KW"/>
</dbReference>
<dbReference type="EMBL" id="JAGRRH010000019">
    <property type="protein sequence ID" value="KAG7349870.1"/>
    <property type="molecule type" value="Genomic_DNA"/>
</dbReference>
<evidence type="ECO:0000256" key="6">
    <source>
        <dbReference type="SAM" id="MobiDB-lite"/>
    </source>
</evidence>
<gene>
    <name evidence="8" type="ORF">IV203_012467</name>
</gene>
<reference evidence="8" key="2">
    <citation type="submission" date="2021-04" db="EMBL/GenBank/DDBJ databases">
        <authorList>
            <person name="Podell S."/>
        </authorList>
    </citation>
    <scope>NUCLEOTIDE SEQUENCE</scope>
    <source>
        <strain evidence="8">Hildebrandi</strain>
    </source>
</reference>
<dbReference type="Proteomes" id="UP000693970">
    <property type="component" value="Unassembled WGS sequence"/>
</dbReference>
<evidence type="ECO:0000256" key="5">
    <source>
        <dbReference type="ARBA" id="ARBA00023242"/>
    </source>
</evidence>
<sequence length="1101" mass="123224">MALVDSSTTSERVDRGRVNGMCDAVTMPPRKGPVERDGPAKFIQSYPHKEIAKTTFTTNTSNRPVSSSSFSSSSSSVSSSHRILGLQRVEENGVENFIPISRGQILGRMSSKFRPIDADFLTPVATAGSLANKRSPDESVTASSLRKKHRTKRNERKTISQRLDSLGIPANETSISRRCLEVVTVSSRMIVLKRLQQDFEGHESLPIKVFRLKQQQQQTASPTIVLTKIVLPNDIVTLKEGDTLMIMNQTYKFQVVAPPTAMKSGQAEEKDGPVVASTMENGEKGQENEDGSIYQRSDRKKRRCITELHLEEEVHVEPKPADCCKHETYREESQLLGHQSQTHIPLEASTTEDSKKEGGKAEDADEDGPIYQSSYRKKPRITELDLEEEGEVEPKPADSCKYEAFREESQHPGNQGQVHIPAEAATMEYSRKGGEKEEDRLTHKSSHWKKRIITELDLEEDVQVEVDPADCSKHDTGREESQLPGHQSRAHIPVEASNAEYGEKEEEKERNGRICESSCRKKRRITKIDLEQSDKESQLYGQQIQTENLEKTTVRGGTTTPKESGSYIEPAGQKPVGKVKQDTTVIATKRITSQSRISKYKTKLDSKVNDSLSTQLPALYPKGARNEGIDDDLDELDVVEEPSSQALQQPQLLPVSELLRQFDKKLKLTITQESRPHVSPNFEKADKKLDGERMQVAHSQDIVKKNTKRGRSKNGSWWKLVCRGIVDAVNKDWCVRESGPPPEDDWGCSFHCASGQRFQARISMSPFFASKRTISGFLSFEKAKAALDMAKLYRKGDIRIITKLTGTKTLRIMAGDICLDSVDLSNDGVSDVNPLEEHHFENATPSTAPLTRKSVSIPSKLHIHSSGIPLDTIDFSTTKSLQNTPVSLRKEEEEGLQRPDTGCVLTYAPEAEKALFPSKDIEQYNSENNNVEQKNNFPSPDTDSEVSVVWKTVLAHTTKLLDSPEGDDANEKGEEEEDLRVVTQRPSGKWQAQIFFAGRSRYIGAFKTRKQAVLAYTMVRAQLKGKAASTKNICTQIEPPSSQFIEENRSTPSHTATTKRPVVSSRPIPNHSKRYEYDPKIVMLLNTPLHVHYSTIPLIDL</sequence>
<feature type="region of interest" description="Disordered" evidence="6">
    <location>
        <begin position="469"/>
        <end position="512"/>
    </location>
</feature>
<proteinExistence type="predicted"/>
<dbReference type="GO" id="GO:0003700">
    <property type="term" value="F:DNA-binding transcription factor activity"/>
    <property type="evidence" value="ECO:0007669"/>
    <property type="project" value="InterPro"/>
</dbReference>
<feature type="compositionally biased region" description="Polar residues" evidence="6">
    <location>
        <begin position="1044"/>
        <end position="1058"/>
    </location>
</feature>
<feature type="region of interest" description="Disordered" evidence="6">
    <location>
        <begin position="130"/>
        <end position="160"/>
    </location>
</feature>
<evidence type="ECO:0000259" key="7">
    <source>
        <dbReference type="PROSITE" id="PS51032"/>
    </source>
</evidence>
<evidence type="ECO:0000313" key="9">
    <source>
        <dbReference type="Proteomes" id="UP000693970"/>
    </source>
</evidence>
<name>A0A9K3PJS3_9STRA</name>
<feature type="compositionally biased region" description="Polar residues" evidence="6">
    <location>
        <begin position="336"/>
        <end position="351"/>
    </location>
</feature>
<feature type="region of interest" description="Disordered" evidence="6">
    <location>
        <begin position="1044"/>
        <end position="1071"/>
    </location>
</feature>